<dbReference type="SUPFAM" id="SSF160443">
    <property type="entry name" value="SMR domain-like"/>
    <property type="match status" value="1"/>
</dbReference>
<keyword evidence="4" id="KW-1185">Reference proteome</keyword>
<feature type="region of interest" description="Disordered" evidence="1">
    <location>
        <begin position="48"/>
        <end position="76"/>
    </location>
</feature>
<protein>
    <submittedName>
        <fullName evidence="3">Smr/MutS family protein</fullName>
    </submittedName>
</protein>
<feature type="domain" description="Smr" evidence="2">
    <location>
        <begin position="92"/>
        <end position="180"/>
    </location>
</feature>
<dbReference type="AlphaFoldDB" id="A0A9X2HQX7"/>
<dbReference type="PANTHER" id="PTHR35562:SF2">
    <property type="entry name" value="DNA ENDONUCLEASE SMRA-RELATED"/>
    <property type="match status" value="1"/>
</dbReference>
<reference evidence="3" key="1">
    <citation type="submission" date="2022-05" db="EMBL/GenBank/DDBJ databases">
        <title>Sphingomonas sp. strain MG17 Genome sequencing and assembly.</title>
        <authorList>
            <person name="Kim I."/>
        </authorList>
    </citation>
    <scope>NUCLEOTIDE SEQUENCE</scope>
    <source>
        <strain evidence="3">MG17</strain>
    </source>
</reference>
<feature type="compositionally biased region" description="Pro residues" evidence="1">
    <location>
        <begin position="57"/>
        <end position="69"/>
    </location>
</feature>
<evidence type="ECO:0000259" key="2">
    <source>
        <dbReference type="PROSITE" id="PS50828"/>
    </source>
</evidence>
<sequence length="190" mass="20491">MARPPRTMTPEERALWTRVIATVTPIKRDKPVPPIPIATAPVAAVEPPAKVKGRVPPARPAPVKPPAPRAPTLDGSWDRRLSRGLVSPESSIDLHGHTLSSAHGLLDQGLERAIVRGDRVLLLITGKPPRPESERPHARGAIRAAVGDWIAASRHADRIAAVRNAHPRHGGQGALYIVLRRDRTGSARKS</sequence>
<dbReference type="EMBL" id="JAMLDX010000013">
    <property type="protein sequence ID" value="MCP3731929.1"/>
    <property type="molecule type" value="Genomic_DNA"/>
</dbReference>
<organism evidence="3 4">
    <name type="scientific">Sphingomonas tagetis</name>
    <dbReference type="NCBI Taxonomy" id="2949092"/>
    <lineage>
        <taxon>Bacteria</taxon>
        <taxon>Pseudomonadati</taxon>
        <taxon>Pseudomonadota</taxon>
        <taxon>Alphaproteobacteria</taxon>
        <taxon>Sphingomonadales</taxon>
        <taxon>Sphingomonadaceae</taxon>
        <taxon>Sphingomonas</taxon>
    </lineage>
</organism>
<gene>
    <name evidence="3" type="ORF">M9978_16000</name>
</gene>
<dbReference type="RefSeq" id="WP_254294921.1">
    <property type="nucleotide sequence ID" value="NZ_JAMLDX010000013.1"/>
</dbReference>
<evidence type="ECO:0000313" key="4">
    <source>
        <dbReference type="Proteomes" id="UP001139451"/>
    </source>
</evidence>
<dbReference type="InterPro" id="IPR002625">
    <property type="entry name" value="Smr_dom"/>
</dbReference>
<evidence type="ECO:0000313" key="3">
    <source>
        <dbReference type="EMBL" id="MCP3731929.1"/>
    </source>
</evidence>
<dbReference type="PROSITE" id="PS50828">
    <property type="entry name" value="SMR"/>
    <property type="match status" value="1"/>
</dbReference>
<dbReference type="PANTHER" id="PTHR35562">
    <property type="entry name" value="DNA ENDONUCLEASE SMRA-RELATED"/>
    <property type="match status" value="1"/>
</dbReference>
<name>A0A9X2HQX7_9SPHN</name>
<dbReference type="InterPro" id="IPR036063">
    <property type="entry name" value="Smr_dom_sf"/>
</dbReference>
<comment type="caution">
    <text evidence="3">The sequence shown here is derived from an EMBL/GenBank/DDBJ whole genome shotgun (WGS) entry which is preliminary data.</text>
</comment>
<dbReference type="Pfam" id="PF01713">
    <property type="entry name" value="Smr"/>
    <property type="match status" value="1"/>
</dbReference>
<dbReference type="Gene3D" id="3.30.1370.110">
    <property type="match status" value="1"/>
</dbReference>
<accession>A0A9X2HQX7</accession>
<proteinExistence type="predicted"/>
<evidence type="ECO:0000256" key="1">
    <source>
        <dbReference type="SAM" id="MobiDB-lite"/>
    </source>
</evidence>
<dbReference type="Proteomes" id="UP001139451">
    <property type="component" value="Unassembled WGS sequence"/>
</dbReference>